<feature type="compositionally biased region" description="Low complexity" evidence="4">
    <location>
        <begin position="374"/>
        <end position="397"/>
    </location>
</feature>
<dbReference type="GO" id="GO:0012505">
    <property type="term" value="C:endomembrane system"/>
    <property type="evidence" value="ECO:0007669"/>
    <property type="project" value="UniProtKB-SubCell"/>
</dbReference>
<dbReference type="AlphaFoldDB" id="A0A5H2Y6A3"/>
<feature type="compositionally biased region" description="Basic residues" evidence="4">
    <location>
        <begin position="434"/>
        <end position="446"/>
    </location>
</feature>
<dbReference type="PANTHER" id="PTHR12447:SF7">
    <property type="entry name" value="ANKYRIN REPEAT FAMILY PROTEIN"/>
    <property type="match status" value="1"/>
</dbReference>
<dbReference type="InterPro" id="IPR021832">
    <property type="entry name" value="ANKRD13"/>
</dbReference>
<feature type="region of interest" description="Disordered" evidence="4">
    <location>
        <begin position="351"/>
        <end position="446"/>
    </location>
</feature>
<organism evidence="6">
    <name type="scientific">Prunus dulcis</name>
    <name type="common">Almond</name>
    <name type="synonym">Amygdalus dulcis</name>
    <dbReference type="NCBI Taxonomy" id="3755"/>
    <lineage>
        <taxon>Eukaryota</taxon>
        <taxon>Viridiplantae</taxon>
        <taxon>Streptophyta</taxon>
        <taxon>Embryophyta</taxon>
        <taxon>Tracheophyta</taxon>
        <taxon>Spermatophyta</taxon>
        <taxon>Magnoliopsida</taxon>
        <taxon>eudicotyledons</taxon>
        <taxon>Gunneridae</taxon>
        <taxon>Pentapetalae</taxon>
        <taxon>rosids</taxon>
        <taxon>fabids</taxon>
        <taxon>Rosales</taxon>
        <taxon>Rosaceae</taxon>
        <taxon>Amygdaloideae</taxon>
        <taxon>Amygdaleae</taxon>
        <taxon>Prunus</taxon>
    </lineage>
</organism>
<comment type="subcellular location">
    <subcellularLocation>
        <location evidence="1">Endomembrane system</location>
    </subcellularLocation>
</comment>
<accession>A0A5H2Y6A3</accession>
<dbReference type="GO" id="GO:0005737">
    <property type="term" value="C:cytoplasm"/>
    <property type="evidence" value="ECO:0007669"/>
    <property type="project" value="TreeGrafter"/>
</dbReference>
<sequence length="446" mass="50158">RSFRYVQDLEARRELASRHVVGRLRRPEDPARDQSFLFLGDGDQNHDVPSGSLLVLNRDDRKIFDAFENAGSPMSESDIAGFCSQTSVYRPGMDVTKAELVGRTNWRRQEKTESVGEWKARVFEIHNVLFSFRSRKVANGDADVAGSEQVLPLELDEDDDGFLVAENPSFGMPNGRRHSSFVREDREFAALEEKASTYRQWPRRAAKAVHGGSAEEIHGGSSSKAVHGGSSPMRPMAAAPPMRPMAAAPVQTKEKEYVRSLRPSVWLTEQFPLKTEELLPLLDILANKVKAVRRMRELLTTKFPPGSFPVKVAIPVVPTVRVVITFTKFVELPPTEQFFTPMSSPRQFIHEGRGQHQHLQQEEEEEEEHKYKSQKPSSLSSSTSWLRRSSSQSGSGSKQNLQPQRGAPPAAQDSSDPFAIPSGYTWTSIEDKSRKMRKSKSIRRSK</sequence>
<gene>
    <name evidence="6" type="ORF">Prudu_439S000800</name>
</gene>
<dbReference type="PANTHER" id="PTHR12447">
    <property type="entry name" value="ANKYRIN REPEAT DOMAIN-CONTAINING PROTEIN 13"/>
    <property type="match status" value="1"/>
</dbReference>
<evidence type="ECO:0000256" key="3">
    <source>
        <dbReference type="ARBA" id="ARBA00023136"/>
    </source>
</evidence>
<proteinExistence type="predicted"/>
<feature type="non-terminal residue" evidence="6">
    <location>
        <position position="1"/>
    </location>
</feature>
<dbReference type="Pfam" id="PF11904">
    <property type="entry name" value="ANKRD13_C"/>
    <property type="match status" value="1"/>
</dbReference>
<evidence type="ECO:0000256" key="1">
    <source>
        <dbReference type="ARBA" id="ARBA00004308"/>
    </source>
</evidence>
<evidence type="ECO:0000256" key="4">
    <source>
        <dbReference type="SAM" id="MobiDB-lite"/>
    </source>
</evidence>
<evidence type="ECO:0000259" key="5">
    <source>
        <dbReference type="Pfam" id="PF11904"/>
    </source>
</evidence>
<evidence type="ECO:0000313" key="6">
    <source>
        <dbReference type="EMBL" id="BBN68460.1"/>
    </source>
</evidence>
<name>A0A5H2Y6A3_PRUDU</name>
<feature type="region of interest" description="Disordered" evidence="4">
    <location>
        <begin position="209"/>
        <end position="240"/>
    </location>
</feature>
<dbReference type="InterPro" id="IPR055285">
    <property type="entry name" value="ANKRD13_C"/>
</dbReference>
<keyword evidence="2" id="KW-0677">Repeat</keyword>
<feature type="domain" description="Ankyrin repeat" evidence="5">
    <location>
        <begin position="33"/>
        <end position="425"/>
    </location>
</feature>
<evidence type="ECO:0000256" key="2">
    <source>
        <dbReference type="ARBA" id="ARBA00022737"/>
    </source>
</evidence>
<keyword evidence="3" id="KW-0472">Membrane</keyword>
<dbReference type="EMBL" id="AP020776">
    <property type="protein sequence ID" value="BBN68460.1"/>
    <property type="molecule type" value="Genomic_DNA"/>
</dbReference>
<protein>
    <submittedName>
        <fullName evidence="6">Ankyrin repeat family protein</fullName>
    </submittedName>
</protein>
<reference evidence="6" key="1">
    <citation type="journal article" date="2019" name="Science">
        <title>Mutation of a bHLH transcription factor allowed almond domestication.</title>
        <authorList>
            <person name="Sanchez-Perez R."/>
            <person name="Pavan S."/>
            <person name="Mazzeo R."/>
            <person name="Moldovan C."/>
            <person name="Aiese Cigliano R."/>
            <person name="Del Cueto J."/>
            <person name="Ricciardi F."/>
            <person name="Lotti C."/>
            <person name="Ricciardi L."/>
            <person name="Dicenta F."/>
            <person name="Lopez-Marques R.L."/>
            <person name="Lindberg Moller B."/>
        </authorList>
    </citation>
    <scope>NUCLEOTIDE SEQUENCE</scope>
</reference>